<keyword evidence="3" id="KW-0378">Hydrolase</keyword>
<dbReference type="GO" id="GO:0005615">
    <property type="term" value="C:extracellular space"/>
    <property type="evidence" value="ECO:0007669"/>
    <property type="project" value="TreeGrafter"/>
</dbReference>
<feature type="domain" description="Carboxylesterase type B" evidence="8">
    <location>
        <begin position="13"/>
        <end position="501"/>
    </location>
</feature>
<accession>A0A7R9PWK8</accession>
<comment type="catalytic activity">
    <reaction evidence="6">
        <text>acetylcholine + H2O = choline + acetate + H(+)</text>
        <dbReference type="Rhea" id="RHEA:17561"/>
        <dbReference type="ChEBI" id="CHEBI:15354"/>
        <dbReference type="ChEBI" id="CHEBI:15355"/>
        <dbReference type="ChEBI" id="CHEBI:15377"/>
        <dbReference type="ChEBI" id="CHEBI:15378"/>
        <dbReference type="ChEBI" id="CHEBI:30089"/>
        <dbReference type="EC" id="3.1.1.7"/>
    </reaction>
</comment>
<dbReference type="GO" id="GO:0019695">
    <property type="term" value="P:choline metabolic process"/>
    <property type="evidence" value="ECO:0007669"/>
    <property type="project" value="TreeGrafter"/>
</dbReference>
<dbReference type="PRINTS" id="PR00878">
    <property type="entry name" value="CHOLNESTRASE"/>
</dbReference>
<dbReference type="SUPFAM" id="SSF53474">
    <property type="entry name" value="alpha/beta-Hydrolases"/>
    <property type="match status" value="2"/>
</dbReference>
<evidence type="ECO:0000256" key="7">
    <source>
        <dbReference type="PIRSR" id="PIRSR600997-1"/>
    </source>
</evidence>
<keyword evidence="2" id="KW-0719">Serine esterase</keyword>
<dbReference type="InterPro" id="IPR002018">
    <property type="entry name" value="CarbesteraseB"/>
</dbReference>
<dbReference type="OrthoDB" id="408631at2759"/>
<evidence type="ECO:0000256" key="2">
    <source>
        <dbReference type="ARBA" id="ARBA00022487"/>
    </source>
</evidence>
<dbReference type="GO" id="GO:0006581">
    <property type="term" value="P:acetylcholine catabolic process"/>
    <property type="evidence" value="ECO:0007669"/>
    <property type="project" value="TreeGrafter"/>
</dbReference>
<dbReference type="Gene3D" id="3.40.50.1820">
    <property type="entry name" value="alpha/beta hydrolase"/>
    <property type="match status" value="2"/>
</dbReference>
<dbReference type="PANTHER" id="PTHR43918">
    <property type="entry name" value="ACETYLCHOLINESTERASE"/>
    <property type="match status" value="1"/>
</dbReference>
<dbReference type="InterPro" id="IPR019826">
    <property type="entry name" value="Carboxylesterase_B_AS"/>
</dbReference>
<keyword evidence="4" id="KW-1015">Disulfide bond</keyword>
<gene>
    <name evidence="9" type="ORF">OSB1V03_LOCUS3901</name>
</gene>
<comment type="similarity">
    <text evidence="1">Belongs to the type-B carboxylesterase/lipase family.</text>
</comment>
<dbReference type="InterPro" id="IPR050654">
    <property type="entry name" value="AChE-related_enzymes"/>
</dbReference>
<feature type="active site" description="Charge relay system" evidence="7">
    <location>
        <position position="976"/>
    </location>
</feature>
<dbReference type="GO" id="GO:0005886">
    <property type="term" value="C:plasma membrane"/>
    <property type="evidence" value="ECO:0007669"/>
    <property type="project" value="TreeGrafter"/>
</dbReference>
<name>A0A7R9PWK8_9ACAR</name>
<evidence type="ECO:0000256" key="1">
    <source>
        <dbReference type="ARBA" id="ARBA00005964"/>
    </source>
</evidence>
<evidence type="ECO:0000256" key="6">
    <source>
        <dbReference type="ARBA" id="ARBA00048484"/>
    </source>
</evidence>
<dbReference type="PANTHER" id="PTHR43918:SF4">
    <property type="entry name" value="CARBOXYLIC ESTER HYDROLASE"/>
    <property type="match status" value="1"/>
</dbReference>
<dbReference type="AlphaFoldDB" id="A0A7R9PWK8"/>
<proteinExistence type="inferred from homology"/>
<dbReference type="GO" id="GO:0003990">
    <property type="term" value="F:acetylcholinesterase activity"/>
    <property type="evidence" value="ECO:0007669"/>
    <property type="project" value="UniProtKB-EC"/>
</dbReference>
<dbReference type="Pfam" id="PF00135">
    <property type="entry name" value="COesterase"/>
    <property type="match status" value="2"/>
</dbReference>
<evidence type="ECO:0000313" key="9">
    <source>
        <dbReference type="EMBL" id="CAD7623445.1"/>
    </source>
</evidence>
<evidence type="ECO:0000256" key="3">
    <source>
        <dbReference type="ARBA" id="ARBA00022801"/>
    </source>
</evidence>
<organism evidence="9">
    <name type="scientific">Medioppia subpectinata</name>
    <dbReference type="NCBI Taxonomy" id="1979941"/>
    <lineage>
        <taxon>Eukaryota</taxon>
        <taxon>Metazoa</taxon>
        <taxon>Ecdysozoa</taxon>
        <taxon>Arthropoda</taxon>
        <taxon>Chelicerata</taxon>
        <taxon>Arachnida</taxon>
        <taxon>Acari</taxon>
        <taxon>Acariformes</taxon>
        <taxon>Sarcoptiformes</taxon>
        <taxon>Oribatida</taxon>
        <taxon>Brachypylina</taxon>
        <taxon>Oppioidea</taxon>
        <taxon>Oppiidae</taxon>
        <taxon>Medioppia</taxon>
    </lineage>
</organism>
<reference evidence="9" key="1">
    <citation type="submission" date="2020-11" db="EMBL/GenBank/DDBJ databases">
        <authorList>
            <person name="Tran Van P."/>
        </authorList>
    </citation>
    <scope>NUCLEOTIDE SEQUENCE</scope>
</reference>
<evidence type="ECO:0000313" key="10">
    <source>
        <dbReference type="Proteomes" id="UP000759131"/>
    </source>
</evidence>
<dbReference type="InterPro" id="IPR000997">
    <property type="entry name" value="Cholinesterase"/>
</dbReference>
<sequence>MTVCCVCDGNSIDVNTSSGSVRGQTLHVLNRKIHQYLNIPYAEPPLGPLRFTPPVPLKAPKQTLIDGKKPGNHCIQDNLHIPEHLKDMWDNIAMSEDCLVLNIWTPNVGNSSDSEGKGVLKPVMFSIYSGGFIFGSIFKDMYNGSVLATNDVVVVSANYRLGPLGFLYGGDETAPGNAGLYDQLLALKWVRENIHLFGGDRDQITLFGYSAGSWSVSAHILSPLSKGLFKRAIMQSGSVMYNRGKPVLNTVEALKTAKQMARRLNCSEFDNKWLDCLRAVQDTNHFIVWTNVSQLRWQHPVFGTHFLPFVPKNAFKTQSFNLGIEVMAGATKDEGNALSYSRIPEMNVKLTEQLFRKAVSDLSREYHNIDVDKVCDHYLNGVHTTNSSQLKAALSVLYGDLEFTCPTYHFAKSLATSGQSVATNVYFYRFNFITQLTSHQRNCTDGHVCHGAAIDLYYGQPLRYPSLYSKTEYDFSIDVMKMWTDFAKNGKAHEVWPQFWDKSVIRVKDLNPNDMLLILKNPYESTCDGVWMCCVCNSIDVNTSSGSVRGQTLHVLNRKINQFLSIPYAEPPLGPLRFAPPVPLKASKQILIDGTKLGNHCIQDNLHIPEYLKVMSNSLAMSEDCLVLNIWTPNVANSSDSKGKGGLKPVMFFIYGGGFIFGSIFKDLYNGSVLATNGVVVVSANYRVGPLGFLYGGDETTPGNAGLYDQLLALKWVRENIRFFGGDRDQITIFGYSSGSWSVSAHILSPLSKGLFKRAIMQSGSVMYNRDRPALSAVEALIKAKQLARRLNCNEFGNKCTWLDCLRAIKDPNLFIVWTNVSRLVWQHPVFGTHFLPFVPKKAFNTRSFNLGIEVMAGVTKDEGNALSYFRIPEMNVKLTEQLFRKAVNNFNDEYHNIDVDKMCDHYLKDIDKTNSSQLKGALSSLYGDLEYTCPTYHFAKSLATNGQKVVYFYRFNFQTQLTARQRNCADGHVCHAADSNLMFGQPLRYPSLYSKTEYDFSIEVMKMWTNFAKNGKAHEVWPQFWDKSVIRVKDLNPNDMSLILENPYESTYN</sequence>
<dbReference type="Proteomes" id="UP000759131">
    <property type="component" value="Unassembled WGS sequence"/>
</dbReference>
<dbReference type="EMBL" id="OC856244">
    <property type="protein sequence ID" value="CAD7623445.1"/>
    <property type="molecule type" value="Genomic_DNA"/>
</dbReference>
<evidence type="ECO:0000256" key="5">
    <source>
        <dbReference type="ARBA" id="ARBA00023180"/>
    </source>
</evidence>
<feature type="active site" description="Acyl-ester intermediate" evidence="7">
    <location>
        <position position="737"/>
    </location>
</feature>
<feature type="active site" description="Charge relay system" evidence="7">
    <location>
        <position position="863"/>
    </location>
</feature>
<keyword evidence="10" id="KW-1185">Reference proteome</keyword>
<feature type="domain" description="Carboxylesterase type B" evidence="8">
    <location>
        <begin position="540"/>
        <end position="1027"/>
    </location>
</feature>
<evidence type="ECO:0000259" key="8">
    <source>
        <dbReference type="Pfam" id="PF00135"/>
    </source>
</evidence>
<dbReference type="InterPro" id="IPR029058">
    <property type="entry name" value="AB_hydrolase_fold"/>
</dbReference>
<evidence type="ECO:0000256" key="4">
    <source>
        <dbReference type="ARBA" id="ARBA00023157"/>
    </source>
</evidence>
<dbReference type="EMBL" id="CAJPIZ010001669">
    <property type="protein sequence ID" value="CAG2103875.1"/>
    <property type="molecule type" value="Genomic_DNA"/>
</dbReference>
<dbReference type="PROSITE" id="PS00122">
    <property type="entry name" value="CARBOXYLESTERASE_B_1"/>
    <property type="match status" value="2"/>
</dbReference>
<protein>
    <recommendedName>
        <fullName evidence="8">Carboxylesterase type B domain-containing protein</fullName>
    </recommendedName>
</protein>
<keyword evidence="5" id="KW-0325">Glycoprotein</keyword>